<dbReference type="CDD" id="cd04901">
    <property type="entry name" value="ACT_3PGDH"/>
    <property type="match status" value="1"/>
</dbReference>
<dbReference type="EMBL" id="CP001804">
    <property type="protein sequence ID" value="ACY17099.1"/>
    <property type="molecule type" value="Genomic_DNA"/>
</dbReference>
<organism evidence="15 16">
    <name type="scientific">Haliangium ochraceum (strain DSM 14365 / JCM 11303 / SMP-2)</name>
    <dbReference type="NCBI Taxonomy" id="502025"/>
    <lineage>
        <taxon>Bacteria</taxon>
        <taxon>Pseudomonadati</taxon>
        <taxon>Myxococcota</taxon>
        <taxon>Polyangia</taxon>
        <taxon>Haliangiales</taxon>
        <taxon>Kofleriaceae</taxon>
        <taxon>Haliangium</taxon>
    </lineage>
</organism>
<dbReference type="GO" id="GO:0047545">
    <property type="term" value="F:(S)-2-hydroxyglutarate dehydrogenase activity"/>
    <property type="evidence" value="ECO:0007669"/>
    <property type="project" value="UniProtKB-ARBA"/>
</dbReference>
<dbReference type="PANTHER" id="PTHR42789:SF1">
    <property type="entry name" value="D-ISOMER SPECIFIC 2-HYDROXYACID DEHYDROGENASE FAMILY PROTEIN (AFU_ORTHOLOGUE AFUA_6G10090)"/>
    <property type="match status" value="1"/>
</dbReference>
<dbReference type="STRING" id="502025.Hoch_4608"/>
<comment type="function">
    <text evidence="1">Catalyzes the reversible oxidation of 3-phospho-D-glycerate to 3-phosphonooxypyruvate, the first step of the phosphorylated L-serine biosynthesis pathway. Also catalyzes the reversible oxidation of 2-hydroxyglutarate to 2-oxoglutarate.</text>
</comment>
<evidence type="ECO:0000256" key="11">
    <source>
        <dbReference type="ARBA" id="ARBA00048126"/>
    </source>
</evidence>
<dbReference type="InterPro" id="IPR045865">
    <property type="entry name" value="ACT-like_dom_sf"/>
</dbReference>
<dbReference type="eggNOG" id="COG0111">
    <property type="taxonomic scope" value="Bacteria"/>
</dbReference>
<dbReference type="PROSITE" id="PS00670">
    <property type="entry name" value="D_2_HYDROXYACID_DH_2"/>
    <property type="match status" value="1"/>
</dbReference>
<dbReference type="KEGG" id="hoh:Hoch_4608"/>
<dbReference type="SUPFAM" id="SSF55021">
    <property type="entry name" value="ACT-like"/>
    <property type="match status" value="1"/>
</dbReference>
<keyword evidence="9" id="KW-0028">Amino-acid biosynthesis</keyword>
<dbReference type="HOGENOM" id="CLU_019796_9_2_7"/>
<dbReference type="UniPathway" id="UPA00135">
    <property type="reaction ID" value="UER00196"/>
</dbReference>
<dbReference type="PANTHER" id="PTHR42789">
    <property type="entry name" value="D-ISOMER SPECIFIC 2-HYDROXYACID DEHYDROGENASE FAMILY PROTEIN (AFU_ORTHOLOGUE AFUA_6G10090)"/>
    <property type="match status" value="1"/>
</dbReference>
<feature type="domain" description="ACT" evidence="14">
    <location>
        <begin position="341"/>
        <end position="410"/>
    </location>
</feature>
<dbReference type="GO" id="GO:0004617">
    <property type="term" value="F:phosphoglycerate dehydrogenase activity"/>
    <property type="evidence" value="ECO:0007669"/>
    <property type="project" value="UniProtKB-EC"/>
</dbReference>
<sequence>MSEQLSFPKEKIKIVLFEGIHDSALAHFAEQGYTQVERLSTALSGEALRDKLDGVHMVGVRSRTQLTGEVIAAANRLMAIGCFCIGTNQVELPAASVRGIPVFNAPHSNTRSVAEMVIAESVMLLRGLSDKNAAAHEGRWLKSAHGSHELRGKTLGIVGYGHIGSQVSILAEAMGMRVIYQDVLPKLPMGNAQQVASLDELLPAADIVTLHVPQDSSTADLMDAARIAQMRPDAYLINASRGTVVDVDALAAAIRGGRLAGAAVDVFPREPASLEEPFQSPLQGLPNVVLTPHIGGSTQEAQVNIGREVATKLTMYSDQGATVGAVNFPQLSLAPQHNAHRLLHIHRNQPGVLAAMNRAFAASELNILGQHLQTTPELGYVVTDVDRQNTDDLGDELAKLPGTIRFRILY</sequence>
<proteinExistence type="inferred from homology"/>
<evidence type="ECO:0000313" key="15">
    <source>
        <dbReference type="EMBL" id="ACY17099.1"/>
    </source>
</evidence>
<dbReference type="CDD" id="cd12176">
    <property type="entry name" value="PGDH_3"/>
    <property type="match status" value="1"/>
</dbReference>
<comment type="catalytic activity">
    <reaction evidence="12">
        <text>(2R)-3-phosphoglycerate + NAD(+) = 3-phosphooxypyruvate + NADH + H(+)</text>
        <dbReference type="Rhea" id="RHEA:12641"/>
        <dbReference type="ChEBI" id="CHEBI:15378"/>
        <dbReference type="ChEBI" id="CHEBI:18110"/>
        <dbReference type="ChEBI" id="CHEBI:57540"/>
        <dbReference type="ChEBI" id="CHEBI:57945"/>
        <dbReference type="ChEBI" id="CHEBI:58272"/>
        <dbReference type="EC" id="1.1.1.95"/>
    </reaction>
</comment>
<dbReference type="Pfam" id="PF02826">
    <property type="entry name" value="2-Hacid_dh_C"/>
    <property type="match status" value="1"/>
</dbReference>
<dbReference type="Pfam" id="PF00389">
    <property type="entry name" value="2-Hacid_dh"/>
    <property type="match status" value="1"/>
</dbReference>
<evidence type="ECO:0000259" key="14">
    <source>
        <dbReference type="PROSITE" id="PS51671"/>
    </source>
</evidence>
<evidence type="ECO:0000256" key="2">
    <source>
        <dbReference type="ARBA" id="ARBA00005216"/>
    </source>
</evidence>
<evidence type="ECO:0000256" key="8">
    <source>
        <dbReference type="ARBA" id="ARBA00023027"/>
    </source>
</evidence>
<evidence type="ECO:0000256" key="12">
    <source>
        <dbReference type="ARBA" id="ARBA00048731"/>
    </source>
</evidence>
<evidence type="ECO:0000256" key="9">
    <source>
        <dbReference type="ARBA" id="ARBA00023299"/>
    </source>
</evidence>
<comment type="catalytic activity">
    <reaction evidence="11">
        <text>(R)-2-hydroxyglutarate + NAD(+) = 2-oxoglutarate + NADH + H(+)</text>
        <dbReference type="Rhea" id="RHEA:49612"/>
        <dbReference type="ChEBI" id="CHEBI:15378"/>
        <dbReference type="ChEBI" id="CHEBI:15801"/>
        <dbReference type="ChEBI" id="CHEBI:16810"/>
        <dbReference type="ChEBI" id="CHEBI:57540"/>
        <dbReference type="ChEBI" id="CHEBI:57945"/>
        <dbReference type="EC" id="1.1.1.399"/>
    </reaction>
</comment>
<dbReference type="InterPro" id="IPR002912">
    <property type="entry name" value="ACT_dom"/>
</dbReference>
<dbReference type="Proteomes" id="UP000001880">
    <property type="component" value="Chromosome"/>
</dbReference>
<dbReference type="NCBIfam" id="NF008759">
    <property type="entry name" value="PRK11790.1"/>
    <property type="match status" value="1"/>
</dbReference>
<keyword evidence="9" id="KW-0718">Serine biosynthesis</keyword>
<dbReference type="InterPro" id="IPR054480">
    <property type="entry name" value="AHAS_small-like_ACT"/>
</dbReference>
<dbReference type="AlphaFoldDB" id="D0LQ62"/>
<gene>
    <name evidence="15" type="ordered locus">Hoch_4608</name>
</gene>
<dbReference type="Pfam" id="PF22629">
    <property type="entry name" value="ACT_AHAS_ss"/>
    <property type="match status" value="1"/>
</dbReference>
<evidence type="ECO:0000256" key="3">
    <source>
        <dbReference type="ARBA" id="ARBA00005854"/>
    </source>
</evidence>
<dbReference type="Gene3D" id="3.40.50.720">
    <property type="entry name" value="NAD(P)-binding Rossmann-like Domain"/>
    <property type="match status" value="2"/>
</dbReference>
<keyword evidence="7 13" id="KW-0560">Oxidoreductase</keyword>
<dbReference type="InterPro" id="IPR006139">
    <property type="entry name" value="D-isomer_2_OHA_DH_cat_dom"/>
</dbReference>
<dbReference type="GO" id="GO:0006564">
    <property type="term" value="P:L-serine biosynthetic process"/>
    <property type="evidence" value="ECO:0007669"/>
    <property type="project" value="UniProtKB-KW"/>
</dbReference>
<dbReference type="FunFam" id="3.40.50.720:FF:000041">
    <property type="entry name" value="D-3-phosphoglycerate dehydrogenase"/>
    <property type="match status" value="1"/>
</dbReference>
<evidence type="ECO:0000256" key="13">
    <source>
        <dbReference type="RuleBase" id="RU003719"/>
    </source>
</evidence>
<name>D0LQ62_HALO1</name>
<comment type="pathway">
    <text evidence="2">Amino-acid biosynthesis; L-serine biosynthesis; L-serine from 3-phospho-D-glycerate: step 1/3.</text>
</comment>
<evidence type="ECO:0000256" key="7">
    <source>
        <dbReference type="ARBA" id="ARBA00023002"/>
    </source>
</evidence>
<evidence type="ECO:0000256" key="10">
    <source>
        <dbReference type="ARBA" id="ARBA00030455"/>
    </source>
</evidence>
<evidence type="ECO:0000256" key="5">
    <source>
        <dbReference type="ARBA" id="ARBA00013143"/>
    </source>
</evidence>
<dbReference type="RefSeq" id="WP_012829697.1">
    <property type="nucleotide sequence ID" value="NC_013440.1"/>
</dbReference>
<dbReference type="EC" id="1.1.1.95" evidence="5"/>
<dbReference type="SUPFAM" id="SSF51735">
    <property type="entry name" value="NAD(P)-binding Rossmann-fold domains"/>
    <property type="match status" value="1"/>
</dbReference>
<evidence type="ECO:0000313" key="16">
    <source>
        <dbReference type="Proteomes" id="UP000001880"/>
    </source>
</evidence>
<dbReference type="PROSITE" id="PS00671">
    <property type="entry name" value="D_2_HYDROXYACID_DH_3"/>
    <property type="match status" value="1"/>
</dbReference>
<dbReference type="InterPro" id="IPR029753">
    <property type="entry name" value="D-isomer_DH_CS"/>
</dbReference>
<keyword evidence="8" id="KW-0520">NAD</keyword>
<dbReference type="InterPro" id="IPR006140">
    <property type="entry name" value="D-isomer_DH_NAD-bd"/>
</dbReference>
<dbReference type="EC" id="1.1.1.399" evidence="4"/>
<dbReference type="Gene3D" id="3.30.70.260">
    <property type="match status" value="1"/>
</dbReference>
<dbReference type="OrthoDB" id="9793626at2"/>
<evidence type="ECO:0000256" key="6">
    <source>
        <dbReference type="ARBA" id="ARBA00021582"/>
    </source>
</evidence>
<evidence type="ECO:0000256" key="4">
    <source>
        <dbReference type="ARBA" id="ARBA00013001"/>
    </source>
</evidence>
<keyword evidence="16" id="KW-1185">Reference proteome</keyword>
<dbReference type="InterPro" id="IPR036291">
    <property type="entry name" value="NAD(P)-bd_dom_sf"/>
</dbReference>
<dbReference type="SUPFAM" id="SSF52283">
    <property type="entry name" value="Formate/glycerate dehydrogenase catalytic domain-like"/>
    <property type="match status" value="1"/>
</dbReference>
<accession>D0LQ62</accession>
<protein>
    <recommendedName>
        <fullName evidence="6">D-3-phosphoglycerate dehydrogenase</fullName>
        <ecNumber evidence="4">1.1.1.399</ecNumber>
        <ecNumber evidence="5">1.1.1.95</ecNumber>
    </recommendedName>
    <alternativeName>
        <fullName evidence="10">2-oxoglutarate reductase</fullName>
    </alternativeName>
</protein>
<dbReference type="GO" id="GO:0051287">
    <property type="term" value="F:NAD binding"/>
    <property type="evidence" value="ECO:0007669"/>
    <property type="project" value="InterPro"/>
</dbReference>
<evidence type="ECO:0000256" key="1">
    <source>
        <dbReference type="ARBA" id="ARBA00003800"/>
    </source>
</evidence>
<dbReference type="InterPro" id="IPR050857">
    <property type="entry name" value="D-2-hydroxyacid_DH"/>
</dbReference>
<comment type="similarity">
    <text evidence="3 13">Belongs to the D-isomer specific 2-hydroxyacid dehydrogenase family.</text>
</comment>
<reference evidence="15 16" key="1">
    <citation type="journal article" date="2010" name="Stand. Genomic Sci.">
        <title>Complete genome sequence of Haliangium ochraceum type strain (SMP-2).</title>
        <authorList>
            <consortium name="US DOE Joint Genome Institute (JGI-PGF)"/>
            <person name="Ivanova N."/>
            <person name="Daum C."/>
            <person name="Lang E."/>
            <person name="Abt B."/>
            <person name="Kopitz M."/>
            <person name="Saunders E."/>
            <person name="Lapidus A."/>
            <person name="Lucas S."/>
            <person name="Glavina Del Rio T."/>
            <person name="Nolan M."/>
            <person name="Tice H."/>
            <person name="Copeland A."/>
            <person name="Cheng J.F."/>
            <person name="Chen F."/>
            <person name="Bruce D."/>
            <person name="Goodwin L."/>
            <person name="Pitluck S."/>
            <person name="Mavromatis K."/>
            <person name="Pati A."/>
            <person name="Mikhailova N."/>
            <person name="Chen A."/>
            <person name="Palaniappan K."/>
            <person name="Land M."/>
            <person name="Hauser L."/>
            <person name="Chang Y.J."/>
            <person name="Jeffries C.D."/>
            <person name="Detter J.C."/>
            <person name="Brettin T."/>
            <person name="Rohde M."/>
            <person name="Goker M."/>
            <person name="Bristow J."/>
            <person name="Markowitz V."/>
            <person name="Eisen J.A."/>
            <person name="Hugenholtz P."/>
            <person name="Kyrpides N.C."/>
            <person name="Klenk H.P."/>
        </authorList>
    </citation>
    <scope>NUCLEOTIDE SEQUENCE [LARGE SCALE GENOMIC DNA]</scope>
    <source>
        <strain evidence="16">DSM 14365 / CIP 107738 / JCM 11303 / AJ 13395 / SMP-2</strain>
    </source>
</reference>
<dbReference type="PROSITE" id="PS51671">
    <property type="entry name" value="ACT"/>
    <property type="match status" value="1"/>
</dbReference>